<protein>
    <recommendedName>
        <fullName evidence="1">YjiS-like domain-containing protein</fullName>
    </recommendedName>
</protein>
<evidence type="ECO:0000313" key="2">
    <source>
        <dbReference type="EMBL" id="ATI42186.1"/>
    </source>
</evidence>
<dbReference type="RefSeq" id="WP_088663708.1">
    <property type="nucleotide sequence ID" value="NZ_CP021404.1"/>
</dbReference>
<dbReference type="OrthoDB" id="8005167at2"/>
<reference evidence="2 3" key="1">
    <citation type="submission" date="2017-05" db="EMBL/GenBank/DDBJ databases">
        <title>Comparative genomic and metabolic analysis of manganese-oxidizing mechanisms in Celeribater manganoxidans DY25T: its adaption to the environment of polymetallic nodule.</title>
        <authorList>
            <person name="Wang X."/>
        </authorList>
    </citation>
    <scope>NUCLEOTIDE SEQUENCE [LARGE SCALE GENOMIC DNA]</scope>
    <source>
        <strain evidence="2 3">DY25</strain>
    </source>
</reference>
<name>A0A291LZN4_9RHOB</name>
<dbReference type="KEGG" id="cmag:CBW24_09275"/>
<evidence type="ECO:0000313" key="3">
    <source>
        <dbReference type="Proteomes" id="UP000219050"/>
    </source>
</evidence>
<evidence type="ECO:0000259" key="1">
    <source>
        <dbReference type="Pfam" id="PF06568"/>
    </source>
</evidence>
<sequence>MISPSLRPDALGVSARLAQRSALPLTAAVLVKVAETMTLWSERRRTRKTLAGLPKHLLDDIGMSGDAAYTEARRPFWRS</sequence>
<dbReference type="Pfam" id="PF06568">
    <property type="entry name" value="YjiS-like"/>
    <property type="match status" value="1"/>
</dbReference>
<dbReference type="AlphaFoldDB" id="A0A291LZN4"/>
<dbReference type="Proteomes" id="UP000219050">
    <property type="component" value="Chromosome"/>
</dbReference>
<dbReference type="EMBL" id="CP021404">
    <property type="protein sequence ID" value="ATI42186.1"/>
    <property type="molecule type" value="Genomic_DNA"/>
</dbReference>
<organism evidence="2 3">
    <name type="scientific">Pacificitalea manganoxidans</name>
    <dbReference type="NCBI Taxonomy" id="1411902"/>
    <lineage>
        <taxon>Bacteria</taxon>
        <taxon>Pseudomonadati</taxon>
        <taxon>Pseudomonadota</taxon>
        <taxon>Alphaproteobacteria</taxon>
        <taxon>Rhodobacterales</taxon>
        <taxon>Paracoccaceae</taxon>
        <taxon>Pacificitalea</taxon>
    </lineage>
</organism>
<keyword evidence="3" id="KW-1185">Reference proteome</keyword>
<proteinExistence type="predicted"/>
<gene>
    <name evidence="2" type="ORF">CBW24_09275</name>
</gene>
<feature type="domain" description="YjiS-like" evidence="1">
    <location>
        <begin position="33"/>
        <end position="64"/>
    </location>
</feature>
<accession>A0A291LZN4</accession>
<dbReference type="InterPro" id="IPR009506">
    <property type="entry name" value="YjiS-like"/>
</dbReference>